<keyword evidence="3" id="KW-1185">Reference proteome</keyword>
<protein>
    <submittedName>
        <fullName evidence="2">Activating signal cointegrator 1 complex subunit 2</fullName>
    </submittedName>
</protein>
<reference evidence="3" key="1">
    <citation type="submission" date="2024-07" db="EMBL/GenBank/DDBJ databases">
        <title>Two chromosome-level genome assemblies of Korean endemic species Abeliophyllum distichum and Forsythia ovata (Oleaceae).</title>
        <authorList>
            <person name="Jang H."/>
        </authorList>
    </citation>
    <scope>NUCLEOTIDE SEQUENCE [LARGE SCALE GENOMIC DNA]</scope>
</reference>
<proteinExistence type="predicted"/>
<feature type="region of interest" description="Disordered" evidence="1">
    <location>
        <begin position="149"/>
        <end position="169"/>
    </location>
</feature>
<organism evidence="2 3">
    <name type="scientific">Abeliophyllum distichum</name>
    <dbReference type="NCBI Taxonomy" id="126358"/>
    <lineage>
        <taxon>Eukaryota</taxon>
        <taxon>Viridiplantae</taxon>
        <taxon>Streptophyta</taxon>
        <taxon>Embryophyta</taxon>
        <taxon>Tracheophyta</taxon>
        <taxon>Spermatophyta</taxon>
        <taxon>Magnoliopsida</taxon>
        <taxon>eudicotyledons</taxon>
        <taxon>Gunneridae</taxon>
        <taxon>Pentapetalae</taxon>
        <taxon>asterids</taxon>
        <taxon>lamiids</taxon>
        <taxon>Lamiales</taxon>
        <taxon>Oleaceae</taxon>
        <taxon>Forsythieae</taxon>
        <taxon>Abeliophyllum</taxon>
    </lineage>
</organism>
<evidence type="ECO:0000313" key="3">
    <source>
        <dbReference type="Proteomes" id="UP001604336"/>
    </source>
</evidence>
<gene>
    <name evidence="2" type="ORF">Adt_19155</name>
</gene>
<comment type="caution">
    <text evidence="2">The sequence shown here is derived from an EMBL/GenBank/DDBJ whole genome shotgun (WGS) entry which is preliminary data.</text>
</comment>
<dbReference type="InterPro" id="IPR052586">
    <property type="entry name" value="ASCC2"/>
</dbReference>
<name>A0ABD1STQ6_9LAMI</name>
<accession>A0ABD1STQ6</accession>
<sequence>MQRLSSDKDFANQIGKLNSKDSSELIACLKSLENCKKRLIEIFGNRKRRDAFWELITQRIKELEKMNGNRRRLLTLVWKERNDEWNSRKKPQFYVKDGKNYNYKVEGFVAAANYNEIALVNQEQKELIYGFGQGGNIPLGTVQKLTRSNEEQGDGADTNEVGRQIGHGNARAEGEGTEVVTCRYHDKTRCRFTPYRASSLAMVEAEAEAVVDTESEAKSKYELKISSCENVVEE</sequence>
<evidence type="ECO:0000256" key="1">
    <source>
        <dbReference type="SAM" id="MobiDB-lite"/>
    </source>
</evidence>
<dbReference type="PANTHER" id="PTHR21494">
    <property type="entry name" value="ACTIVATING SIGNAL COINTEGRATOR 1 COMPLEX SUBUNIT 2 ASC-1 COMPLEX SUBUNIT P100"/>
    <property type="match status" value="1"/>
</dbReference>
<dbReference type="Proteomes" id="UP001604336">
    <property type="component" value="Unassembled WGS sequence"/>
</dbReference>
<dbReference type="AlphaFoldDB" id="A0ABD1STQ6"/>
<evidence type="ECO:0000313" key="2">
    <source>
        <dbReference type="EMBL" id="KAL2503534.1"/>
    </source>
</evidence>
<dbReference type="EMBL" id="JBFOLK010000006">
    <property type="protein sequence ID" value="KAL2503534.1"/>
    <property type="molecule type" value="Genomic_DNA"/>
</dbReference>
<dbReference type="PANTHER" id="PTHR21494:SF0">
    <property type="entry name" value="ACTIVATING SIGNAL COINTEGRATOR 1 COMPLEX SUBUNIT 2"/>
    <property type="match status" value="1"/>
</dbReference>